<protein>
    <submittedName>
        <fullName evidence="1">Uncharacterized protein</fullName>
    </submittedName>
</protein>
<proteinExistence type="predicted"/>
<reference evidence="1" key="1">
    <citation type="submission" date="2023-03" db="EMBL/GenBank/DDBJ databases">
        <title>Massive genome expansion in bonnet fungi (Mycena s.s.) driven by repeated elements and novel gene families across ecological guilds.</title>
        <authorList>
            <consortium name="Lawrence Berkeley National Laboratory"/>
            <person name="Harder C.B."/>
            <person name="Miyauchi S."/>
            <person name="Viragh M."/>
            <person name="Kuo A."/>
            <person name="Thoen E."/>
            <person name="Andreopoulos B."/>
            <person name="Lu D."/>
            <person name="Skrede I."/>
            <person name="Drula E."/>
            <person name="Henrissat B."/>
            <person name="Morin E."/>
            <person name="Kohler A."/>
            <person name="Barry K."/>
            <person name="LaButti K."/>
            <person name="Morin E."/>
            <person name="Salamov A."/>
            <person name="Lipzen A."/>
            <person name="Mereny Z."/>
            <person name="Hegedus B."/>
            <person name="Baldrian P."/>
            <person name="Stursova M."/>
            <person name="Weitz H."/>
            <person name="Taylor A."/>
            <person name="Grigoriev I.V."/>
            <person name="Nagy L.G."/>
            <person name="Martin F."/>
            <person name="Kauserud H."/>
        </authorList>
    </citation>
    <scope>NUCLEOTIDE SEQUENCE</scope>
    <source>
        <strain evidence="1">CBHHK182m</strain>
    </source>
</reference>
<dbReference type="Proteomes" id="UP001215598">
    <property type="component" value="Unassembled WGS sequence"/>
</dbReference>
<keyword evidence="2" id="KW-1185">Reference proteome</keyword>
<sequence>MSKNLDVDSIYGEVHGMDPTHCSASYGITFNSLYADWLGLGLACANWLEVQPWELRINTEYITCSHRYILNSDGRDFGNQRGQLRGTKYLYPPDMGHKQRCTLIRRHFYGAVTDTSGTSTC</sequence>
<gene>
    <name evidence="1" type="ORF">B0H16DRAFT_1468932</name>
</gene>
<dbReference type="EMBL" id="JARKIB010000150">
    <property type="protein sequence ID" value="KAJ7731760.1"/>
    <property type="molecule type" value="Genomic_DNA"/>
</dbReference>
<organism evidence="1 2">
    <name type="scientific">Mycena metata</name>
    <dbReference type="NCBI Taxonomy" id="1033252"/>
    <lineage>
        <taxon>Eukaryota</taxon>
        <taxon>Fungi</taxon>
        <taxon>Dikarya</taxon>
        <taxon>Basidiomycota</taxon>
        <taxon>Agaricomycotina</taxon>
        <taxon>Agaricomycetes</taxon>
        <taxon>Agaricomycetidae</taxon>
        <taxon>Agaricales</taxon>
        <taxon>Marasmiineae</taxon>
        <taxon>Mycenaceae</taxon>
        <taxon>Mycena</taxon>
    </lineage>
</organism>
<evidence type="ECO:0000313" key="1">
    <source>
        <dbReference type="EMBL" id="KAJ7731760.1"/>
    </source>
</evidence>
<evidence type="ECO:0000313" key="2">
    <source>
        <dbReference type="Proteomes" id="UP001215598"/>
    </source>
</evidence>
<comment type="caution">
    <text evidence="1">The sequence shown here is derived from an EMBL/GenBank/DDBJ whole genome shotgun (WGS) entry which is preliminary data.</text>
</comment>
<name>A0AAD7I1G2_9AGAR</name>
<accession>A0AAD7I1G2</accession>
<dbReference type="AlphaFoldDB" id="A0AAD7I1G2"/>